<dbReference type="Pfam" id="PF04648">
    <property type="entry name" value="MF_alpha"/>
    <property type="match status" value="1"/>
</dbReference>
<dbReference type="Proteomes" id="UP000509704">
    <property type="component" value="Chromosome 8"/>
</dbReference>
<dbReference type="EMBL" id="CP058611">
    <property type="protein sequence ID" value="QLG75071.1"/>
    <property type="molecule type" value="Genomic_DNA"/>
</dbReference>
<dbReference type="GO" id="GO:0000772">
    <property type="term" value="F:mating pheromone activity"/>
    <property type="evidence" value="ECO:0007669"/>
    <property type="project" value="InterPro"/>
</dbReference>
<dbReference type="InterPro" id="IPR008675">
    <property type="entry name" value="Mating_factor_alpha_N"/>
</dbReference>
<dbReference type="OrthoDB" id="3766782at2759"/>
<dbReference type="Pfam" id="PF05436">
    <property type="entry name" value="MF_alpha_N"/>
    <property type="match status" value="1"/>
</dbReference>
<proteinExistence type="predicted"/>
<sequence>MLLSSILSIALLFVPALATPVEAAQDTMDLPQEAILGFLDLGKDEDVAIVPFSNSTSTGLLFVNTTIAENAAAETDLGKRDAWHWIRLSRGAPIFKREAEADAWHWIRLGRGAPIFKREAEADAWHWIRLGRGAPIFKRDADADAEPWHWIQLGKGAPIF</sequence>
<gene>
    <name evidence="3" type="ORF">HG535_0H03980</name>
</gene>
<feature type="domain" description="Mating factor alpha precursor N-terminal" evidence="2">
    <location>
        <begin position="1"/>
        <end position="80"/>
    </location>
</feature>
<protein>
    <recommendedName>
        <fullName evidence="2">Mating factor alpha precursor N-terminal domain-containing protein</fullName>
    </recommendedName>
</protein>
<keyword evidence="1" id="KW-0732">Signal</keyword>
<dbReference type="AlphaFoldDB" id="A0A7H9B8I1"/>
<feature type="chain" id="PRO_5028971306" description="Mating factor alpha precursor N-terminal domain-containing protein" evidence="1">
    <location>
        <begin position="19"/>
        <end position="160"/>
    </location>
</feature>
<organism evidence="3 4">
    <name type="scientific">Zygotorulaspora mrakii</name>
    <name type="common">Zygosaccharomyces mrakii</name>
    <dbReference type="NCBI Taxonomy" id="42260"/>
    <lineage>
        <taxon>Eukaryota</taxon>
        <taxon>Fungi</taxon>
        <taxon>Dikarya</taxon>
        <taxon>Ascomycota</taxon>
        <taxon>Saccharomycotina</taxon>
        <taxon>Saccharomycetes</taxon>
        <taxon>Saccharomycetales</taxon>
        <taxon>Saccharomycetaceae</taxon>
        <taxon>Zygotorulaspora</taxon>
    </lineage>
</organism>
<evidence type="ECO:0000313" key="3">
    <source>
        <dbReference type="EMBL" id="QLG75071.1"/>
    </source>
</evidence>
<reference evidence="3 4" key="1">
    <citation type="submission" date="2020-07" db="EMBL/GenBank/DDBJ databases">
        <title>The yeast mating-type switching endonuclease HO is a domesticated member of an unorthodox homing genetic element family.</title>
        <authorList>
            <person name="Coughlan A.Y."/>
            <person name="Lombardi L."/>
            <person name="Braun-Galleani S."/>
            <person name="Martos A.R."/>
            <person name="Galeote V."/>
            <person name="Bigey F."/>
            <person name="Dequin S."/>
            <person name="Byrne K.P."/>
            <person name="Wolfe K.H."/>
        </authorList>
    </citation>
    <scope>NUCLEOTIDE SEQUENCE [LARGE SCALE GENOMIC DNA]</scope>
    <source>
        <strain evidence="3 4">NRRL Y-6702</strain>
    </source>
</reference>
<dbReference type="GeneID" id="59238874"/>
<evidence type="ECO:0000313" key="4">
    <source>
        <dbReference type="Proteomes" id="UP000509704"/>
    </source>
</evidence>
<evidence type="ECO:0000259" key="2">
    <source>
        <dbReference type="Pfam" id="PF05436"/>
    </source>
</evidence>
<dbReference type="GO" id="GO:0007618">
    <property type="term" value="P:mating"/>
    <property type="evidence" value="ECO:0007669"/>
    <property type="project" value="InterPro"/>
</dbReference>
<dbReference type="InterPro" id="IPR006742">
    <property type="entry name" value="Mating_factor_alpha_C"/>
</dbReference>
<accession>A0A7H9B8I1</accession>
<dbReference type="GO" id="GO:0005576">
    <property type="term" value="C:extracellular region"/>
    <property type="evidence" value="ECO:0007669"/>
    <property type="project" value="InterPro"/>
</dbReference>
<dbReference type="KEGG" id="zmk:HG535_0H03980"/>
<evidence type="ECO:0000256" key="1">
    <source>
        <dbReference type="SAM" id="SignalP"/>
    </source>
</evidence>
<feature type="signal peptide" evidence="1">
    <location>
        <begin position="1"/>
        <end position="18"/>
    </location>
</feature>
<keyword evidence="4" id="KW-1185">Reference proteome</keyword>
<dbReference type="RefSeq" id="XP_037146796.1">
    <property type="nucleotide sequence ID" value="XM_037290901.1"/>
</dbReference>
<name>A0A7H9B8I1_ZYGMR</name>